<protein>
    <submittedName>
        <fullName evidence="1">Uncharacterized protein</fullName>
    </submittedName>
</protein>
<organism evidence="1">
    <name type="scientific">Siphoviridae sp. ctXZQ9</name>
    <dbReference type="NCBI Taxonomy" id="2825545"/>
    <lineage>
        <taxon>Viruses</taxon>
        <taxon>Duplodnaviria</taxon>
        <taxon>Heunggongvirae</taxon>
        <taxon>Uroviricota</taxon>
        <taxon>Caudoviricetes</taxon>
    </lineage>
</organism>
<reference evidence="1" key="1">
    <citation type="journal article" date="2021" name="Proc. Natl. Acad. Sci. U.S.A.">
        <title>A Catalog of Tens of Thousands of Viruses from Human Metagenomes Reveals Hidden Associations with Chronic Diseases.</title>
        <authorList>
            <person name="Tisza M.J."/>
            <person name="Buck C.B."/>
        </authorList>
    </citation>
    <scope>NUCLEOTIDE SEQUENCE</scope>
    <source>
        <strain evidence="1">CtXZQ9</strain>
    </source>
</reference>
<sequence length="42" mass="4799">MSLAKISTVPPKKVGQTIVPIVSPFQWKVYKPLIINHLNRKQ</sequence>
<evidence type="ECO:0000313" key="1">
    <source>
        <dbReference type="EMBL" id="DAE00771.1"/>
    </source>
</evidence>
<proteinExistence type="predicted"/>
<name>A0A8S5P2T4_9CAUD</name>
<accession>A0A8S5P2T4</accession>
<dbReference type="EMBL" id="BK015310">
    <property type="protein sequence ID" value="DAE00771.1"/>
    <property type="molecule type" value="Genomic_DNA"/>
</dbReference>